<sequence>MLHDHTKKKKTPIAKCHSDLSIHLLHAISPFPFPFLVSPKQFLLTSGRLLAREREQKASAHRSNNHLIGLGLTFIAPSC</sequence>
<dbReference type="InParanoid" id="A0A059BYX0"/>
<dbReference type="EMBL" id="KK198758">
    <property type="protein sequence ID" value="KCW71317.1"/>
    <property type="molecule type" value="Genomic_DNA"/>
</dbReference>
<accession>A0A059BYX0</accession>
<gene>
    <name evidence="1" type="ORF">EUGRSUZ_F04400</name>
</gene>
<evidence type="ECO:0000313" key="1">
    <source>
        <dbReference type="EMBL" id="KCW71317.1"/>
    </source>
</evidence>
<dbReference type="Gramene" id="KCW71317">
    <property type="protein sequence ID" value="KCW71317"/>
    <property type="gene ID" value="EUGRSUZ_F04400"/>
</dbReference>
<dbReference type="AlphaFoldDB" id="A0A059BYX0"/>
<proteinExistence type="predicted"/>
<name>A0A059BYX0_EUCGR</name>
<protein>
    <submittedName>
        <fullName evidence="1">Uncharacterized protein</fullName>
    </submittedName>
</protein>
<reference evidence="1" key="1">
    <citation type="submission" date="2013-07" db="EMBL/GenBank/DDBJ databases">
        <title>The genome of Eucalyptus grandis.</title>
        <authorList>
            <person name="Schmutz J."/>
            <person name="Hayes R."/>
            <person name="Myburg A."/>
            <person name="Tuskan G."/>
            <person name="Grattapaglia D."/>
            <person name="Rokhsar D.S."/>
        </authorList>
    </citation>
    <scope>NUCLEOTIDE SEQUENCE</scope>
    <source>
        <tissue evidence="1">Leaf extractions</tissue>
    </source>
</reference>
<organism evidence="1">
    <name type="scientific">Eucalyptus grandis</name>
    <name type="common">Flooded gum</name>
    <dbReference type="NCBI Taxonomy" id="71139"/>
    <lineage>
        <taxon>Eukaryota</taxon>
        <taxon>Viridiplantae</taxon>
        <taxon>Streptophyta</taxon>
        <taxon>Embryophyta</taxon>
        <taxon>Tracheophyta</taxon>
        <taxon>Spermatophyta</taxon>
        <taxon>Magnoliopsida</taxon>
        <taxon>eudicotyledons</taxon>
        <taxon>Gunneridae</taxon>
        <taxon>Pentapetalae</taxon>
        <taxon>rosids</taxon>
        <taxon>malvids</taxon>
        <taxon>Myrtales</taxon>
        <taxon>Myrtaceae</taxon>
        <taxon>Myrtoideae</taxon>
        <taxon>Eucalypteae</taxon>
        <taxon>Eucalyptus</taxon>
    </lineage>
</organism>